<evidence type="ECO:0000313" key="2">
    <source>
        <dbReference type="Proteomes" id="UP000292985"/>
    </source>
</evidence>
<sequence length="123" mass="14361">MKLGNTLSLCFTALLEGFTFPYCPLWDKALNKLMDEGTLLNVKHGNVLFEHDTQLYAVSVGIKFRHYGHLVELNNATIHESVMRRPSFRTMDKLQRLVNEAERREAEERERELQLMIEPLLTK</sequence>
<protein>
    <submittedName>
        <fullName evidence="1">Uncharacterized protein</fullName>
    </submittedName>
</protein>
<keyword evidence="2" id="KW-1185">Reference proteome</keyword>
<reference evidence="1 2" key="1">
    <citation type="journal article" date="2019" name="Science, e1252229">
        <title>Invertible promoters mediate bacterial phase variation, antibiotic resistance, and host adaptation in the gut.</title>
        <authorList>
            <person name="Jiang X."/>
            <person name="Hall A.B."/>
            <person name="Arthur T.D."/>
            <person name="Plichta D.R."/>
            <person name="Covington C.T."/>
            <person name="Poyet M."/>
            <person name="Crothers J."/>
            <person name="Moses P.L."/>
            <person name="Tolonen A.C."/>
            <person name="Vlamakis H."/>
            <person name="Alm E.J."/>
            <person name="Xavier R.J."/>
        </authorList>
    </citation>
    <scope>NUCLEOTIDE SEQUENCE [LARGE SCALE GENOMIC DNA]</scope>
    <source>
        <strain evidence="2">ca_0067</strain>
    </source>
</reference>
<dbReference type="Proteomes" id="UP000292985">
    <property type="component" value="Unassembled WGS sequence"/>
</dbReference>
<dbReference type="RefSeq" id="WP_130097683.1">
    <property type="nucleotide sequence ID" value="NZ_RCYA01000004.1"/>
</dbReference>
<proteinExistence type="predicted"/>
<evidence type="ECO:0000313" key="1">
    <source>
        <dbReference type="EMBL" id="RYT43722.1"/>
    </source>
</evidence>
<gene>
    <name evidence="1" type="ORF">EAJ18_11645</name>
</gene>
<accession>A0ABY0HUS0</accession>
<dbReference type="EMBL" id="RCYA01000004">
    <property type="protein sequence ID" value="RYT43722.1"/>
    <property type="molecule type" value="Genomic_DNA"/>
</dbReference>
<comment type="caution">
    <text evidence="1">The sequence shown here is derived from an EMBL/GenBank/DDBJ whole genome shotgun (WGS) entry which is preliminary data.</text>
</comment>
<organism evidence="1 2">
    <name type="scientific">Citrobacter amalonaticus</name>
    <dbReference type="NCBI Taxonomy" id="35703"/>
    <lineage>
        <taxon>Bacteria</taxon>
        <taxon>Pseudomonadati</taxon>
        <taxon>Pseudomonadota</taxon>
        <taxon>Gammaproteobacteria</taxon>
        <taxon>Enterobacterales</taxon>
        <taxon>Enterobacteriaceae</taxon>
        <taxon>Citrobacter</taxon>
    </lineage>
</organism>
<name>A0ABY0HUS0_CITAM</name>